<comment type="caution">
    <text evidence="8">The sequence shown here is derived from an EMBL/GenBank/DDBJ whole genome shotgun (WGS) entry which is preliminary data.</text>
</comment>
<dbReference type="InterPro" id="IPR000085">
    <property type="entry name" value="RuvA"/>
</dbReference>
<keyword evidence="2 6" id="KW-0227">DNA damage</keyword>
<sequence length="201" mass="21048">MIGYLRGRVIRATQDQVVLDVGGVGYLVSLPTSARESVPAVGAREEAALHIHTVVREDQLALYGFANADDLELFQMLIQVDGVGPKVALAILSAASRDVLKRAILADDVAPIRRASGVGVRTAQKVIIDLKPKLQAEAALLALPSTARGGPDGEAQLQVETALRSLGFSAQQAKQGLDSVDWKAEPAAQAALAAALKALGR</sequence>
<gene>
    <name evidence="6 8" type="primary">ruvA</name>
    <name evidence="8" type="ORF">JF888_10390</name>
</gene>
<evidence type="ECO:0000259" key="7">
    <source>
        <dbReference type="Pfam" id="PF01330"/>
    </source>
</evidence>
<dbReference type="Pfam" id="PF01330">
    <property type="entry name" value="RuvA_N"/>
    <property type="match status" value="1"/>
</dbReference>
<keyword evidence="3 6" id="KW-0238">DNA-binding</keyword>
<dbReference type="RefSeq" id="WP_338179836.1">
    <property type="nucleotide sequence ID" value="NZ_JAEKNQ010000038.1"/>
</dbReference>
<dbReference type="Gene3D" id="1.10.150.20">
    <property type="entry name" value="5' to 3' exonuclease, C-terminal subdomain"/>
    <property type="match status" value="1"/>
</dbReference>
<dbReference type="NCBIfam" id="TIGR00084">
    <property type="entry name" value="ruvA"/>
    <property type="match status" value="1"/>
</dbReference>
<dbReference type="GO" id="GO:0005524">
    <property type="term" value="F:ATP binding"/>
    <property type="evidence" value="ECO:0007669"/>
    <property type="project" value="InterPro"/>
</dbReference>
<reference evidence="8 9" key="1">
    <citation type="submission" date="2020-10" db="EMBL/GenBank/DDBJ databases">
        <title>Ca. Dormibacterota MAGs.</title>
        <authorList>
            <person name="Montgomery K."/>
        </authorList>
    </citation>
    <scope>NUCLEOTIDE SEQUENCE [LARGE SCALE GENOMIC DNA]</scope>
    <source>
        <strain evidence="8">SC8811_S16_3</strain>
    </source>
</reference>
<dbReference type="GO" id="GO:0006310">
    <property type="term" value="P:DNA recombination"/>
    <property type="evidence" value="ECO:0007669"/>
    <property type="project" value="UniProtKB-UniRule"/>
</dbReference>
<dbReference type="SUPFAM" id="SSF47781">
    <property type="entry name" value="RuvA domain 2-like"/>
    <property type="match status" value="1"/>
</dbReference>
<comment type="similarity">
    <text evidence="6">Belongs to the RuvA family.</text>
</comment>
<dbReference type="InterPro" id="IPR012340">
    <property type="entry name" value="NA-bd_OB-fold"/>
</dbReference>
<keyword evidence="8" id="KW-0378">Hydrolase</keyword>
<keyword evidence="5 6" id="KW-0234">DNA repair</keyword>
<evidence type="ECO:0000256" key="4">
    <source>
        <dbReference type="ARBA" id="ARBA00023172"/>
    </source>
</evidence>
<feature type="domain" description="DNA helicase Holliday junction RuvA type" evidence="7">
    <location>
        <begin position="1"/>
        <end position="64"/>
    </location>
</feature>
<dbReference type="GO" id="GO:0009378">
    <property type="term" value="F:four-way junction helicase activity"/>
    <property type="evidence" value="ECO:0007669"/>
    <property type="project" value="InterPro"/>
</dbReference>
<feature type="region of interest" description="Domain III" evidence="6">
    <location>
        <begin position="155"/>
        <end position="201"/>
    </location>
</feature>
<dbReference type="GO" id="GO:0000400">
    <property type="term" value="F:four-way junction DNA binding"/>
    <property type="evidence" value="ECO:0007669"/>
    <property type="project" value="UniProtKB-UniRule"/>
</dbReference>
<evidence type="ECO:0000256" key="2">
    <source>
        <dbReference type="ARBA" id="ARBA00022763"/>
    </source>
</evidence>
<dbReference type="InterPro" id="IPR013849">
    <property type="entry name" value="DNA_helicase_Holl-junc_RuvA_I"/>
</dbReference>
<dbReference type="Gene3D" id="2.40.50.140">
    <property type="entry name" value="Nucleic acid-binding proteins"/>
    <property type="match status" value="1"/>
</dbReference>
<dbReference type="GO" id="GO:0016787">
    <property type="term" value="F:hydrolase activity"/>
    <property type="evidence" value="ECO:0007669"/>
    <property type="project" value="UniProtKB-KW"/>
</dbReference>
<comment type="subcellular location">
    <subcellularLocation>
        <location evidence="6">Cytoplasm</location>
    </subcellularLocation>
</comment>
<accession>A0A934K8A2</accession>
<evidence type="ECO:0000256" key="3">
    <source>
        <dbReference type="ARBA" id="ARBA00023125"/>
    </source>
</evidence>
<keyword evidence="1 6" id="KW-0963">Cytoplasm</keyword>
<keyword evidence="4 6" id="KW-0233">DNA recombination</keyword>
<organism evidence="8 9">
    <name type="scientific">Candidatus Dormiibacter inghamiae</name>
    <dbReference type="NCBI Taxonomy" id="3127013"/>
    <lineage>
        <taxon>Bacteria</taxon>
        <taxon>Bacillati</taxon>
        <taxon>Candidatus Dormiibacterota</taxon>
        <taxon>Candidatus Dormibacteria</taxon>
        <taxon>Candidatus Dormibacterales</taxon>
        <taxon>Candidatus Dormibacteraceae</taxon>
        <taxon>Candidatus Dormiibacter</taxon>
    </lineage>
</organism>
<dbReference type="GO" id="GO:0005737">
    <property type="term" value="C:cytoplasm"/>
    <property type="evidence" value="ECO:0007669"/>
    <property type="project" value="UniProtKB-SubCell"/>
</dbReference>
<dbReference type="InterPro" id="IPR010994">
    <property type="entry name" value="RuvA_2-like"/>
</dbReference>
<dbReference type="AlphaFoldDB" id="A0A934K8A2"/>
<name>A0A934K8A2_9BACT</name>
<evidence type="ECO:0000313" key="9">
    <source>
        <dbReference type="Proteomes" id="UP000620075"/>
    </source>
</evidence>
<comment type="function">
    <text evidence="6">The RuvA-RuvB-RuvC complex processes Holliday junction (HJ) DNA during genetic recombination and DNA repair, while the RuvA-RuvB complex plays an important role in the rescue of blocked DNA replication forks via replication fork reversal (RFR). RuvA specifically binds to HJ cruciform DNA, conferring on it an open structure. The RuvB hexamer acts as an ATP-dependent pump, pulling dsDNA into and through the RuvAB complex. HJ branch migration allows RuvC to scan DNA until it finds its consensus sequence, where it cleaves and resolves the cruciform DNA.</text>
</comment>
<protein>
    <recommendedName>
        <fullName evidence="6">Holliday junction branch migration complex subunit RuvA</fullName>
    </recommendedName>
</protein>
<dbReference type="SUPFAM" id="SSF50249">
    <property type="entry name" value="Nucleic acid-binding proteins"/>
    <property type="match status" value="1"/>
</dbReference>
<dbReference type="Proteomes" id="UP000620075">
    <property type="component" value="Unassembled WGS sequence"/>
</dbReference>
<comment type="subunit">
    <text evidence="6">Homotetramer. Forms an RuvA(8)-RuvB(12)-Holliday junction (HJ) complex. HJ DNA is sandwiched between 2 RuvA tetramers; dsDNA enters through RuvA and exits via RuvB. An RuvB hexamer assembles on each DNA strand where it exits the tetramer. Each RuvB hexamer is contacted by two RuvA subunits (via domain III) on 2 adjacent RuvB subunits; this complex drives branch migration. In the full resolvosome a probable DNA-RuvA(4)-RuvB(12)-RuvC(2) complex forms which resolves the HJ.</text>
</comment>
<comment type="domain">
    <text evidence="6">Has three domains with a flexible linker between the domains II and III and assumes an 'L' shape. Domain III is highly mobile and contacts RuvB.</text>
</comment>
<evidence type="ECO:0000256" key="5">
    <source>
        <dbReference type="ARBA" id="ARBA00023204"/>
    </source>
</evidence>
<dbReference type="Pfam" id="PF14520">
    <property type="entry name" value="HHH_5"/>
    <property type="match status" value="1"/>
</dbReference>
<dbReference type="EMBL" id="JAEKNQ010000038">
    <property type="protein sequence ID" value="MBJ7603581.1"/>
    <property type="molecule type" value="Genomic_DNA"/>
</dbReference>
<evidence type="ECO:0000313" key="8">
    <source>
        <dbReference type="EMBL" id="MBJ7603581.1"/>
    </source>
</evidence>
<dbReference type="GO" id="GO:0006281">
    <property type="term" value="P:DNA repair"/>
    <property type="evidence" value="ECO:0007669"/>
    <property type="project" value="UniProtKB-UniRule"/>
</dbReference>
<dbReference type="GO" id="GO:0048476">
    <property type="term" value="C:Holliday junction resolvase complex"/>
    <property type="evidence" value="ECO:0007669"/>
    <property type="project" value="UniProtKB-UniRule"/>
</dbReference>
<evidence type="ECO:0000256" key="1">
    <source>
        <dbReference type="ARBA" id="ARBA00022490"/>
    </source>
</evidence>
<proteinExistence type="inferred from homology"/>
<evidence type="ECO:0000256" key="6">
    <source>
        <dbReference type="HAMAP-Rule" id="MF_00031"/>
    </source>
</evidence>
<comment type="caution">
    <text evidence="6">Lacks conserved residue(s) required for the propagation of feature annotation.</text>
</comment>
<dbReference type="HAMAP" id="MF_00031">
    <property type="entry name" value="DNA_HJ_migration_RuvA"/>
    <property type="match status" value="1"/>
</dbReference>